<accession>A0ABN0TIZ6</accession>
<evidence type="ECO:0000313" key="3">
    <source>
        <dbReference type="Proteomes" id="UP001501476"/>
    </source>
</evidence>
<comment type="caution">
    <text evidence="2">The sequence shown here is derived from an EMBL/GenBank/DDBJ whole genome shotgun (WGS) entry which is preliminary data.</text>
</comment>
<name>A0ABN0TIZ6_9GAMM</name>
<dbReference type="Gene3D" id="3.40.30.10">
    <property type="entry name" value="Glutaredoxin"/>
    <property type="match status" value="1"/>
</dbReference>
<dbReference type="EMBL" id="BAAADG010000004">
    <property type="protein sequence ID" value="GAA0222883.1"/>
    <property type="molecule type" value="Genomic_DNA"/>
</dbReference>
<sequence length="55" mass="6206">MAEVDVDDMPDVRETFRVRSVPTLVMLKNGQEVDSLVGSQPVENVHTWINHTIEA</sequence>
<dbReference type="CDD" id="cd02947">
    <property type="entry name" value="TRX_family"/>
    <property type="match status" value="1"/>
</dbReference>
<organism evidence="2 3">
    <name type="scientific">Methylophaga marina</name>
    <dbReference type="NCBI Taxonomy" id="45495"/>
    <lineage>
        <taxon>Bacteria</taxon>
        <taxon>Pseudomonadati</taxon>
        <taxon>Pseudomonadota</taxon>
        <taxon>Gammaproteobacteria</taxon>
        <taxon>Thiotrichales</taxon>
        <taxon>Piscirickettsiaceae</taxon>
        <taxon>Methylophaga</taxon>
    </lineage>
</organism>
<dbReference type="InterPro" id="IPR013766">
    <property type="entry name" value="Thioredoxin_domain"/>
</dbReference>
<evidence type="ECO:0000259" key="1">
    <source>
        <dbReference type="Pfam" id="PF00085"/>
    </source>
</evidence>
<keyword evidence="3" id="KW-1185">Reference proteome</keyword>
<evidence type="ECO:0000313" key="2">
    <source>
        <dbReference type="EMBL" id="GAA0222883.1"/>
    </source>
</evidence>
<dbReference type="InterPro" id="IPR036249">
    <property type="entry name" value="Thioredoxin-like_sf"/>
</dbReference>
<dbReference type="Pfam" id="PF00085">
    <property type="entry name" value="Thioredoxin"/>
    <property type="match status" value="1"/>
</dbReference>
<protein>
    <recommendedName>
        <fullName evidence="1">Thioredoxin domain-containing protein</fullName>
    </recommendedName>
</protein>
<dbReference type="RefSeq" id="WP_350226595.1">
    <property type="nucleotide sequence ID" value="NZ_AP027741.1"/>
</dbReference>
<reference evidence="2 3" key="1">
    <citation type="journal article" date="2019" name="Int. J. Syst. Evol. Microbiol.">
        <title>The Global Catalogue of Microorganisms (GCM) 10K type strain sequencing project: providing services to taxonomists for standard genome sequencing and annotation.</title>
        <authorList>
            <consortium name="The Broad Institute Genomics Platform"/>
            <consortium name="The Broad Institute Genome Sequencing Center for Infectious Disease"/>
            <person name="Wu L."/>
            <person name="Ma J."/>
        </authorList>
    </citation>
    <scope>NUCLEOTIDE SEQUENCE [LARGE SCALE GENOMIC DNA]</scope>
    <source>
        <strain evidence="2 3">JCM 6886</strain>
    </source>
</reference>
<dbReference type="Proteomes" id="UP001501476">
    <property type="component" value="Unassembled WGS sequence"/>
</dbReference>
<dbReference type="SUPFAM" id="SSF52833">
    <property type="entry name" value="Thioredoxin-like"/>
    <property type="match status" value="1"/>
</dbReference>
<feature type="domain" description="Thioredoxin" evidence="1">
    <location>
        <begin position="1"/>
        <end position="50"/>
    </location>
</feature>
<proteinExistence type="predicted"/>
<gene>
    <name evidence="2" type="ORF">GCM10008964_13040</name>
</gene>